<reference evidence="1 2" key="1">
    <citation type="submission" date="2020-02" db="EMBL/GenBank/DDBJ databases">
        <authorList>
            <person name="Hogendoorn C."/>
        </authorList>
    </citation>
    <scope>NUCLEOTIDE SEQUENCE [LARGE SCALE GENOMIC DNA]</scope>
    <source>
        <strain evidence="1">METHB21</strain>
    </source>
</reference>
<sequence>MGSGVRPLIRCHQILLNHCAVMKIRAVRMEQSQIELALPDPHPAAAKALAKWL</sequence>
<keyword evidence="2" id="KW-1185">Reference proteome</keyword>
<gene>
    <name evidence="1" type="ORF">METHB2_70111</name>
</gene>
<protein>
    <submittedName>
        <fullName evidence="1">Uncharacterized protein</fullName>
    </submittedName>
</protein>
<evidence type="ECO:0000313" key="1">
    <source>
        <dbReference type="EMBL" id="CAA9892504.1"/>
    </source>
</evidence>
<dbReference type="AlphaFoldDB" id="A0A8S0X374"/>
<dbReference type="EMBL" id="CADCXN010000102">
    <property type="protein sequence ID" value="CAA9892504.1"/>
    <property type="molecule type" value="Genomic_DNA"/>
</dbReference>
<name>A0A8S0X374_9GAMM</name>
<comment type="caution">
    <text evidence="1">The sequence shown here is derived from an EMBL/GenBank/DDBJ whole genome shotgun (WGS) entry which is preliminary data.</text>
</comment>
<evidence type="ECO:0000313" key="2">
    <source>
        <dbReference type="Proteomes" id="UP000494216"/>
    </source>
</evidence>
<dbReference type="Proteomes" id="UP000494216">
    <property type="component" value="Unassembled WGS sequence"/>
</dbReference>
<accession>A0A8S0X374</accession>
<proteinExistence type="predicted"/>
<organism evidence="1 2">
    <name type="scientific">Candidatus Methylobacter favarea</name>
    <dbReference type="NCBI Taxonomy" id="2707345"/>
    <lineage>
        <taxon>Bacteria</taxon>
        <taxon>Pseudomonadati</taxon>
        <taxon>Pseudomonadota</taxon>
        <taxon>Gammaproteobacteria</taxon>
        <taxon>Methylococcales</taxon>
        <taxon>Methylococcaceae</taxon>
        <taxon>Methylobacter</taxon>
    </lineage>
</organism>